<evidence type="ECO:0000313" key="2">
    <source>
        <dbReference type="Proteomes" id="UP001239169"/>
    </source>
</evidence>
<evidence type="ECO:0000313" key="1">
    <source>
        <dbReference type="EMBL" id="WGX77871.1"/>
    </source>
</evidence>
<dbReference type="Gene3D" id="3.20.20.70">
    <property type="entry name" value="Aldolase class I"/>
    <property type="match status" value="1"/>
</dbReference>
<sequence length="189" mass="22025">MSIEISKFQKYKKIFLELKGDYRFSRLGKVFCTTNNKYFYDTGTGKIFSLDNDLYNILNCFSASDEFDKIFDLGISNENLLNALEKVSKTILDEKILKAPPVKTMTCNELVTKNLEDIQLRHICLEMTERCNLRCKYCIYQEGNGAFREFGQRDITFDIAKKAIDFLSLSEEKKSLFLFTEENLFLNLS</sequence>
<dbReference type="Proteomes" id="UP001239169">
    <property type="component" value="Plasmid unnamed7"/>
</dbReference>
<dbReference type="EMBL" id="CP124692">
    <property type="protein sequence ID" value="WGX77871.1"/>
    <property type="molecule type" value="Genomic_DNA"/>
</dbReference>
<dbReference type="InterPro" id="IPR058240">
    <property type="entry name" value="rSAM_sf"/>
</dbReference>
<evidence type="ECO:0008006" key="3">
    <source>
        <dbReference type="Google" id="ProtNLM"/>
    </source>
</evidence>
<dbReference type="SUPFAM" id="SSF102114">
    <property type="entry name" value="Radical SAM enzymes"/>
    <property type="match status" value="1"/>
</dbReference>
<protein>
    <recommendedName>
        <fullName evidence="3">Radical SAM protein</fullName>
    </recommendedName>
</protein>
<proteinExistence type="predicted"/>
<keyword evidence="1" id="KW-0614">Plasmid</keyword>
<accession>A0ABY8RAJ7</accession>
<keyword evidence="2" id="KW-1185">Reference proteome</keyword>
<gene>
    <name evidence="1" type="ORF">QJS64_21895</name>
</gene>
<geneLocation type="plasmid" evidence="1 2">
    <name>unnamed7</name>
</geneLocation>
<dbReference type="InterPro" id="IPR013785">
    <property type="entry name" value="Aldolase_TIM"/>
</dbReference>
<organism evidence="1 2">
    <name type="scientific">Paraclostridium bifermentans</name>
    <name type="common">Clostridium bifermentans</name>
    <dbReference type="NCBI Taxonomy" id="1490"/>
    <lineage>
        <taxon>Bacteria</taxon>
        <taxon>Bacillati</taxon>
        <taxon>Bacillota</taxon>
        <taxon>Clostridia</taxon>
        <taxon>Peptostreptococcales</taxon>
        <taxon>Peptostreptococcaceae</taxon>
        <taxon>Paraclostridium</taxon>
    </lineage>
</organism>
<reference evidence="1 2" key="1">
    <citation type="submission" date="2023-04" db="EMBL/GenBank/DDBJ databases">
        <title>Bacteria Genome Submission.</title>
        <authorList>
            <person name="Isaac P."/>
        </authorList>
    </citation>
    <scope>NUCLEOTIDE SEQUENCE [LARGE SCALE GENOMIC DNA]</scope>
    <source>
        <strain evidence="1 2">SampleS7P1</strain>
        <plasmid evidence="1 2">unnamed7</plasmid>
    </source>
</reference>
<name>A0ABY8RAJ7_PARBF</name>